<dbReference type="InterPro" id="IPR022121">
    <property type="entry name" value="Peptidase_M73_camelysin"/>
</dbReference>
<name>A0A075M0M7_9EURY</name>
<gene>
    <name evidence="1" type="ORF">PAP_09765</name>
</gene>
<reference evidence="1 2" key="2">
    <citation type="journal article" date="2015" name="Genome Announc.">
        <title>Complete Genome Sequence of Hyperthermophilic Piezophilic Archaeon Palaeococcus pacificus DY20341T, Isolated from Deep-Sea Hydrothermal Sediments.</title>
        <authorList>
            <person name="Zeng X."/>
            <person name="Jebbar M."/>
            <person name="Shao Z."/>
        </authorList>
    </citation>
    <scope>NUCLEOTIDE SEQUENCE [LARGE SCALE GENOMIC DNA]</scope>
    <source>
        <strain evidence="1 2">DY20341</strain>
    </source>
</reference>
<dbReference type="STRING" id="1343739.PAP_09765"/>
<dbReference type="EMBL" id="CP006019">
    <property type="protein sequence ID" value="AIF70328.1"/>
    <property type="molecule type" value="Genomic_DNA"/>
</dbReference>
<evidence type="ECO:0008006" key="3">
    <source>
        <dbReference type="Google" id="ProtNLM"/>
    </source>
</evidence>
<reference evidence="2" key="1">
    <citation type="submission" date="2013-06" db="EMBL/GenBank/DDBJ databases">
        <title>Complete Genome Sequence of Hyperthermophilic Palaeococcus pacificus DY20341T, Isolated from a Deep-Sea Hydrothermal Sediments.</title>
        <authorList>
            <person name="Zeng X."/>
            <person name="Shao Z."/>
        </authorList>
    </citation>
    <scope>NUCLEOTIDE SEQUENCE [LARGE SCALE GENOMIC DNA]</scope>
    <source>
        <strain evidence="2">DY20341</strain>
    </source>
</reference>
<dbReference type="RefSeq" id="WP_048165792.1">
    <property type="nucleotide sequence ID" value="NZ_CP006019.1"/>
</dbReference>
<protein>
    <recommendedName>
        <fullName evidence="3">Methyltransferase</fullName>
    </recommendedName>
</protein>
<accession>A0A075M0M7</accession>
<organism evidence="1 2">
    <name type="scientific">Palaeococcus pacificus DY20341</name>
    <dbReference type="NCBI Taxonomy" id="1343739"/>
    <lineage>
        <taxon>Archaea</taxon>
        <taxon>Methanobacteriati</taxon>
        <taxon>Methanobacteriota</taxon>
        <taxon>Thermococci</taxon>
        <taxon>Thermococcales</taxon>
        <taxon>Thermococcaceae</taxon>
        <taxon>Palaeococcus</taxon>
    </lineage>
</organism>
<dbReference type="AlphaFoldDB" id="A0A075M0M7"/>
<dbReference type="OrthoDB" id="85776at2157"/>
<dbReference type="KEGG" id="ppac:PAP_09765"/>
<dbReference type="HOGENOM" id="CLU_1369570_0_0_2"/>
<dbReference type="eggNOG" id="arCOG05861">
    <property type="taxonomic scope" value="Archaea"/>
</dbReference>
<dbReference type="GeneID" id="24843048"/>
<proteinExistence type="predicted"/>
<evidence type="ECO:0000313" key="1">
    <source>
        <dbReference type="EMBL" id="AIF70328.1"/>
    </source>
</evidence>
<dbReference type="Pfam" id="PF12389">
    <property type="entry name" value="Peptidase_M73"/>
    <property type="match status" value="1"/>
</dbReference>
<sequence>MNRGLLAVLMVGVLLGMGSMHISTALFSDRSVSQNNEISTGEFDVRISKDGSKFYDDLKLFDFNNLKPGDSRDVVFYIKNGGDVDISTLRLDFDVQDLEKGSLTDAESLVDNTTDVGELSQNLLIRDFEITKGNQTYSLTDYIGKNLKDVSSSAISILNEKLMPRETLKVKLSLQLSPSAGNECQTDTAKISINIYAEQ</sequence>
<dbReference type="Proteomes" id="UP000027981">
    <property type="component" value="Chromosome"/>
</dbReference>
<evidence type="ECO:0000313" key="2">
    <source>
        <dbReference type="Proteomes" id="UP000027981"/>
    </source>
</evidence>
<keyword evidence="2" id="KW-1185">Reference proteome</keyword>